<dbReference type="Proteomes" id="UP000275408">
    <property type="component" value="Unassembled WGS sequence"/>
</dbReference>
<organism evidence="1 2">
    <name type="scientific">Pocillopora damicornis</name>
    <name type="common">Cauliflower coral</name>
    <name type="synonym">Millepora damicornis</name>
    <dbReference type="NCBI Taxonomy" id="46731"/>
    <lineage>
        <taxon>Eukaryota</taxon>
        <taxon>Metazoa</taxon>
        <taxon>Cnidaria</taxon>
        <taxon>Anthozoa</taxon>
        <taxon>Hexacorallia</taxon>
        <taxon>Scleractinia</taxon>
        <taxon>Astrocoeniina</taxon>
        <taxon>Pocilloporidae</taxon>
        <taxon>Pocillopora</taxon>
    </lineage>
</organism>
<reference evidence="1 2" key="1">
    <citation type="journal article" date="2018" name="Sci. Rep.">
        <title>Comparative analysis of the Pocillopora damicornis genome highlights role of immune system in coral evolution.</title>
        <authorList>
            <person name="Cunning R."/>
            <person name="Bay R.A."/>
            <person name="Gillette P."/>
            <person name="Baker A.C."/>
            <person name="Traylor-Knowles N."/>
        </authorList>
    </citation>
    <scope>NUCLEOTIDE SEQUENCE [LARGE SCALE GENOMIC DNA]</scope>
    <source>
        <strain evidence="1">RSMAS</strain>
        <tissue evidence="1">Whole animal</tissue>
    </source>
</reference>
<dbReference type="AlphaFoldDB" id="A0A3M6UDS1"/>
<evidence type="ECO:0000313" key="2">
    <source>
        <dbReference type="Proteomes" id="UP000275408"/>
    </source>
</evidence>
<sequence length="85" mass="9611">MEFREEIRNGKKTIVPRVHVDGHLAAQSPVDKKISAEMSKKEDIKKGHEAATAICKHVDFLMSTQNPCNPDEGNWCFKKNTSTKE</sequence>
<evidence type="ECO:0000313" key="1">
    <source>
        <dbReference type="EMBL" id="RMX51802.1"/>
    </source>
</evidence>
<gene>
    <name evidence="1" type="ORF">pdam_00019269</name>
</gene>
<feature type="non-terminal residue" evidence="1">
    <location>
        <position position="85"/>
    </location>
</feature>
<dbReference type="EMBL" id="RCHS01001718">
    <property type="protein sequence ID" value="RMX51802.1"/>
    <property type="molecule type" value="Genomic_DNA"/>
</dbReference>
<accession>A0A3M6UDS1</accession>
<protein>
    <submittedName>
        <fullName evidence="1">Uncharacterized protein</fullName>
    </submittedName>
</protein>
<proteinExistence type="predicted"/>
<name>A0A3M6UDS1_POCDA</name>
<keyword evidence="2" id="KW-1185">Reference proteome</keyword>
<comment type="caution">
    <text evidence="1">The sequence shown here is derived from an EMBL/GenBank/DDBJ whole genome shotgun (WGS) entry which is preliminary data.</text>
</comment>